<keyword evidence="3" id="KW-0238">DNA-binding</keyword>
<name>A0A2S0KGW8_9ACTN</name>
<dbReference type="GO" id="GO:0003677">
    <property type="term" value="F:DNA binding"/>
    <property type="evidence" value="ECO:0007669"/>
    <property type="project" value="UniProtKB-KW"/>
</dbReference>
<dbReference type="InterPro" id="IPR010982">
    <property type="entry name" value="Lambda_DNA-bd_dom_sf"/>
</dbReference>
<dbReference type="Pfam" id="PF06114">
    <property type="entry name" value="Peptidase_M78"/>
    <property type="match status" value="1"/>
</dbReference>
<dbReference type="CDD" id="cd00093">
    <property type="entry name" value="HTH_XRE"/>
    <property type="match status" value="1"/>
</dbReference>
<dbReference type="RefSeq" id="WP_105942640.1">
    <property type="nucleotide sequence ID" value="NZ_CP027433.1"/>
</dbReference>
<dbReference type="PANTHER" id="PTHR43236">
    <property type="entry name" value="ANTITOXIN HIGA1"/>
    <property type="match status" value="1"/>
</dbReference>
<dbReference type="Pfam" id="PF01381">
    <property type="entry name" value="HTH_3"/>
    <property type="match status" value="1"/>
</dbReference>
<evidence type="ECO:0000259" key="2">
    <source>
        <dbReference type="PROSITE" id="PS50943"/>
    </source>
</evidence>
<dbReference type="SUPFAM" id="SSF47413">
    <property type="entry name" value="lambda repressor-like DNA-binding domains"/>
    <property type="match status" value="1"/>
</dbReference>
<dbReference type="SMART" id="SM00530">
    <property type="entry name" value="HTH_XRE"/>
    <property type="match status" value="1"/>
</dbReference>
<dbReference type="PROSITE" id="PS50943">
    <property type="entry name" value="HTH_CROC1"/>
    <property type="match status" value="1"/>
</dbReference>
<comment type="similarity">
    <text evidence="1">Belongs to the short-chain fatty acyl-CoA assimilation regulator (ScfR) family.</text>
</comment>
<gene>
    <name evidence="3" type="ORF">C6V83_12330</name>
</gene>
<dbReference type="InterPro" id="IPR001387">
    <property type="entry name" value="Cro/C1-type_HTH"/>
</dbReference>
<dbReference type="PANTHER" id="PTHR43236:SF1">
    <property type="entry name" value="BLL7220 PROTEIN"/>
    <property type="match status" value="1"/>
</dbReference>
<dbReference type="Gene3D" id="1.10.10.2910">
    <property type="match status" value="1"/>
</dbReference>
<evidence type="ECO:0000256" key="1">
    <source>
        <dbReference type="ARBA" id="ARBA00007227"/>
    </source>
</evidence>
<dbReference type="KEGG" id="git:C6V83_12330"/>
<dbReference type="EMBL" id="CP027433">
    <property type="protein sequence ID" value="AVM00927.1"/>
    <property type="molecule type" value="Genomic_DNA"/>
</dbReference>
<dbReference type="InterPro" id="IPR010359">
    <property type="entry name" value="IrrE_HExxH"/>
</dbReference>
<proteinExistence type="inferred from homology"/>
<accession>A0A2S0KGW8</accession>
<evidence type="ECO:0000313" key="4">
    <source>
        <dbReference type="Proteomes" id="UP000239814"/>
    </source>
</evidence>
<dbReference type="Gene3D" id="1.10.260.40">
    <property type="entry name" value="lambda repressor-like DNA-binding domains"/>
    <property type="match status" value="1"/>
</dbReference>
<feature type="domain" description="HTH cro/C1-type" evidence="2">
    <location>
        <begin position="18"/>
        <end position="65"/>
    </location>
</feature>
<dbReference type="Proteomes" id="UP000239814">
    <property type="component" value="Chromosome"/>
</dbReference>
<organism evidence="3 4">
    <name type="scientific">Gordonia iterans</name>
    <dbReference type="NCBI Taxonomy" id="1004901"/>
    <lineage>
        <taxon>Bacteria</taxon>
        <taxon>Bacillati</taxon>
        <taxon>Actinomycetota</taxon>
        <taxon>Actinomycetes</taxon>
        <taxon>Mycobacteriales</taxon>
        <taxon>Gordoniaceae</taxon>
        <taxon>Gordonia</taxon>
    </lineage>
</organism>
<dbReference type="AlphaFoldDB" id="A0A2S0KGW8"/>
<protein>
    <submittedName>
        <fullName evidence="3">DNA-binding protein</fullName>
    </submittedName>
</protein>
<keyword evidence="4" id="KW-1185">Reference proteome</keyword>
<dbReference type="OrthoDB" id="9794834at2"/>
<sequence>MDATTLEIGQRIRGLTPAGMSQAVLAKKVAMTPDALSRALNGHRGFSPLELVRFAELFGVDMHWLATGRRDPHRLQVAARHDWDHDTQKRVNPGRASDEGLVNRVVEAYRAAYPKNHTSAGSEGMGASARIATDAAGVATALGEDFVRPFADRIEAVFGVDVVRIPGLSTAYSLTIGERGVIILPTEAYWYRSNWSLAHELGHLALKHHDADQSEDTYQENERQADLFAADLLLPRSLMRGLDWSAADEPDVAQFVWEHGVSTAALKRRLAYLRIDQSPAVVAAVGMSTPSLVRRYFSAQEKAERERDAASRRFPVRLIAELGERVEDGRAGPAALAWVLDVAVEEVVVDESAVEARLDRLTRPDFGDGEELDWPTAVVS</sequence>
<dbReference type="InterPro" id="IPR052345">
    <property type="entry name" value="Rad_response_metalloprotease"/>
</dbReference>
<reference evidence="3 4" key="1">
    <citation type="submission" date="2018-03" db="EMBL/GenBank/DDBJ databases">
        <title>Characteristics and genome of n-alkane degrading marine bacteria Gordonia iterans isolated from crude oil contaminated in Tae-an, South Korea.</title>
        <authorList>
            <person name="Lee S.-S."/>
            <person name="Kim H."/>
        </authorList>
    </citation>
    <scope>NUCLEOTIDE SEQUENCE [LARGE SCALE GENOMIC DNA]</scope>
    <source>
        <strain evidence="3 4">Co17</strain>
    </source>
</reference>
<evidence type="ECO:0000313" key="3">
    <source>
        <dbReference type="EMBL" id="AVM00927.1"/>
    </source>
</evidence>